<keyword evidence="3" id="KW-1185">Reference proteome</keyword>
<evidence type="ECO:0000313" key="3">
    <source>
        <dbReference type="Proteomes" id="UP001266807"/>
    </source>
</evidence>
<dbReference type="EMBL" id="JAVDUG010000004">
    <property type="protein sequence ID" value="MDR6779548.1"/>
    <property type="molecule type" value="Genomic_DNA"/>
</dbReference>
<dbReference type="RefSeq" id="WP_310168764.1">
    <property type="nucleotide sequence ID" value="NZ_JAVDUG010000004.1"/>
</dbReference>
<proteinExistence type="predicted"/>
<feature type="transmembrane region" description="Helical" evidence="1">
    <location>
        <begin position="12"/>
        <end position="31"/>
    </location>
</feature>
<organism evidence="2 3">
    <name type="scientific">Paenibacillus peoriae</name>
    <dbReference type="NCBI Taxonomy" id="59893"/>
    <lineage>
        <taxon>Bacteria</taxon>
        <taxon>Bacillati</taxon>
        <taxon>Bacillota</taxon>
        <taxon>Bacilli</taxon>
        <taxon>Bacillales</taxon>
        <taxon>Paenibacillaceae</taxon>
        <taxon>Paenibacillus</taxon>
    </lineage>
</organism>
<protein>
    <recommendedName>
        <fullName evidence="4">Lipoprotein</fullName>
    </recommendedName>
</protein>
<feature type="transmembrane region" description="Helical" evidence="1">
    <location>
        <begin position="37"/>
        <end position="56"/>
    </location>
</feature>
<comment type="caution">
    <text evidence="2">The sequence shown here is derived from an EMBL/GenBank/DDBJ whole genome shotgun (WGS) entry which is preliminary data.</text>
</comment>
<dbReference type="PROSITE" id="PS51257">
    <property type="entry name" value="PROKAR_LIPOPROTEIN"/>
    <property type="match status" value="1"/>
</dbReference>
<keyword evidence="1" id="KW-1133">Transmembrane helix</keyword>
<keyword evidence="1" id="KW-0472">Membrane</keyword>
<gene>
    <name evidence="2" type="ORF">J2W98_003828</name>
</gene>
<accession>A0ABU1QIS0</accession>
<evidence type="ECO:0000256" key="1">
    <source>
        <dbReference type="SAM" id="Phobius"/>
    </source>
</evidence>
<evidence type="ECO:0008006" key="4">
    <source>
        <dbReference type="Google" id="ProtNLM"/>
    </source>
</evidence>
<reference evidence="2 3" key="1">
    <citation type="submission" date="2023-07" db="EMBL/GenBank/DDBJ databases">
        <title>Sorghum-associated microbial communities from plants grown in Nebraska, USA.</title>
        <authorList>
            <person name="Schachtman D."/>
        </authorList>
    </citation>
    <scope>NUCLEOTIDE SEQUENCE [LARGE SCALE GENOMIC DNA]</scope>
    <source>
        <strain evidence="2 3">BE143</strain>
    </source>
</reference>
<evidence type="ECO:0000313" key="2">
    <source>
        <dbReference type="EMBL" id="MDR6779548.1"/>
    </source>
</evidence>
<name>A0ABU1QIS0_9BACL</name>
<keyword evidence="1" id="KW-0812">Transmembrane</keyword>
<dbReference type="Proteomes" id="UP001266807">
    <property type="component" value="Unassembled WGS sequence"/>
</dbReference>
<sequence>MNKKEKLKFTMNLMFLLGCVGLGAAMYGMIYPKTTTLWFWFGFSGVCFLGAIVDYTDYRKIKK</sequence>